<evidence type="ECO:0000313" key="3">
    <source>
        <dbReference type="EMBL" id="KRN04019.1"/>
    </source>
</evidence>
<comment type="caution">
    <text evidence="3">The sequence shown here is derived from an EMBL/GenBank/DDBJ whole genome shotgun (WGS) entry which is preliminary data.</text>
</comment>
<keyword evidence="4" id="KW-1185">Reference proteome</keyword>
<feature type="domain" description="DUF4767" evidence="2">
    <location>
        <begin position="87"/>
        <end position="217"/>
    </location>
</feature>
<dbReference type="RefSeq" id="WP_056974769.1">
    <property type="nucleotide sequence ID" value="NZ_AYZL01000019.1"/>
</dbReference>
<dbReference type="PATRIC" id="fig|1423744.4.peg.565"/>
<reference evidence="3 4" key="1">
    <citation type="journal article" date="2015" name="Genome Announc.">
        <title>Expanding the biotechnology potential of lactobacilli through comparative genomics of 213 strains and associated genera.</title>
        <authorList>
            <person name="Sun Z."/>
            <person name="Harris H.M."/>
            <person name="McCann A."/>
            <person name="Guo C."/>
            <person name="Argimon S."/>
            <person name="Zhang W."/>
            <person name="Yang X."/>
            <person name="Jeffery I.B."/>
            <person name="Cooney J.C."/>
            <person name="Kagawa T.F."/>
            <person name="Liu W."/>
            <person name="Song Y."/>
            <person name="Salvetti E."/>
            <person name="Wrobel A."/>
            <person name="Rasinkangas P."/>
            <person name="Parkhill J."/>
            <person name="Rea M.C."/>
            <person name="O'Sullivan O."/>
            <person name="Ritari J."/>
            <person name="Douillard F.P."/>
            <person name="Paul Ross R."/>
            <person name="Yang R."/>
            <person name="Briner A.E."/>
            <person name="Felis G.E."/>
            <person name="de Vos W.M."/>
            <person name="Barrangou R."/>
            <person name="Klaenhammer T.R."/>
            <person name="Caufield P.W."/>
            <person name="Cui Y."/>
            <person name="Zhang H."/>
            <person name="O'Toole P.W."/>
        </authorList>
    </citation>
    <scope>NUCLEOTIDE SEQUENCE [LARGE SCALE GENOMIC DNA]</scope>
    <source>
        <strain evidence="3 4">DSM 23037</strain>
    </source>
</reference>
<keyword evidence="1" id="KW-1133">Transmembrane helix</keyword>
<dbReference type="Proteomes" id="UP000051378">
    <property type="component" value="Unassembled WGS sequence"/>
</dbReference>
<sequence length="220" mass="25079">MKKRKDYLKEHKKNSSIPWVVGTIIGLVVICLIIFSLLIPKNTTSQLPAQSSQQDFSSSIVQSQSQSSQSTNYASEQKTTDIANLVQNMDAFMRSFSSQIGQSYQRYYPQKSNKTTFYGFDFINGLDLYNFYVDGNSATIGFINPKTLRGTSDYNIIMAYSDIQDKSTAYTDRHLYLFTLHNNQPEVIVATQNQENAGSVYFRHTQNTTLKNGFENLYNQ</sequence>
<dbReference type="STRING" id="1423744.FC86_GL000549"/>
<proteinExistence type="predicted"/>
<keyword evidence="1" id="KW-0472">Membrane</keyword>
<organism evidence="3 4">
    <name type="scientific">Holzapfeliella floricola DSM 23037 = JCM 16512</name>
    <dbReference type="NCBI Taxonomy" id="1423744"/>
    <lineage>
        <taxon>Bacteria</taxon>
        <taxon>Bacillati</taxon>
        <taxon>Bacillota</taxon>
        <taxon>Bacilli</taxon>
        <taxon>Lactobacillales</taxon>
        <taxon>Lactobacillaceae</taxon>
        <taxon>Holzapfeliella</taxon>
    </lineage>
</organism>
<evidence type="ECO:0000313" key="4">
    <source>
        <dbReference type="Proteomes" id="UP000051378"/>
    </source>
</evidence>
<keyword evidence="1" id="KW-0812">Transmembrane</keyword>
<dbReference type="Pfam" id="PF15983">
    <property type="entry name" value="DUF4767"/>
    <property type="match status" value="1"/>
</dbReference>
<evidence type="ECO:0000259" key="2">
    <source>
        <dbReference type="Pfam" id="PF15983"/>
    </source>
</evidence>
<name>A0A0R2DKN0_9LACO</name>
<dbReference type="InterPro" id="IPR031927">
    <property type="entry name" value="DUF4767"/>
</dbReference>
<dbReference type="OrthoDB" id="2149782at2"/>
<gene>
    <name evidence="3" type="ORF">FC86_GL000549</name>
</gene>
<feature type="transmembrane region" description="Helical" evidence="1">
    <location>
        <begin position="20"/>
        <end position="39"/>
    </location>
</feature>
<evidence type="ECO:0000256" key="1">
    <source>
        <dbReference type="SAM" id="Phobius"/>
    </source>
</evidence>
<accession>A0A0R2DKN0</accession>
<protein>
    <recommendedName>
        <fullName evidence="2">DUF4767 domain-containing protein</fullName>
    </recommendedName>
</protein>
<dbReference type="AlphaFoldDB" id="A0A0R2DKN0"/>
<dbReference type="EMBL" id="AYZL01000019">
    <property type="protein sequence ID" value="KRN04019.1"/>
    <property type="molecule type" value="Genomic_DNA"/>
</dbReference>